<evidence type="ECO:0000256" key="1">
    <source>
        <dbReference type="SAM" id="SignalP"/>
    </source>
</evidence>
<keyword evidence="4" id="KW-1185">Reference proteome</keyword>
<keyword evidence="1" id="KW-0732">Signal</keyword>
<dbReference type="SMART" id="SM00754">
    <property type="entry name" value="CHRD"/>
    <property type="match status" value="1"/>
</dbReference>
<organism evidence="3 4">
    <name type="scientific">Allosphingosinicella humi</name>
    <dbReference type="NCBI Taxonomy" id="2068657"/>
    <lineage>
        <taxon>Bacteria</taxon>
        <taxon>Pseudomonadati</taxon>
        <taxon>Pseudomonadota</taxon>
        <taxon>Alphaproteobacteria</taxon>
        <taxon>Sphingomonadales</taxon>
        <taxon>Sphingomonadaceae</taxon>
        <taxon>Allosphingosinicella</taxon>
    </lineage>
</organism>
<protein>
    <recommendedName>
        <fullName evidence="2">CHRD domain-containing protein</fullName>
    </recommendedName>
</protein>
<dbReference type="OrthoDB" id="571052at2"/>
<dbReference type="Proteomes" id="UP000245916">
    <property type="component" value="Unassembled WGS sequence"/>
</dbReference>
<feature type="domain" description="CHRD" evidence="2">
    <location>
        <begin position="32"/>
        <end position="148"/>
    </location>
</feature>
<evidence type="ECO:0000313" key="4">
    <source>
        <dbReference type="Proteomes" id="UP000245916"/>
    </source>
</evidence>
<comment type="caution">
    <text evidence="3">The sequence shown here is derived from an EMBL/GenBank/DDBJ whole genome shotgun (WGS) entry which is preliminary data.</text>
</comment>
<name>A0A2U2IZ36_9SPHN</name>
<dbReference type="RefSeq" id="WP_109272414.1">
    <property type="nucleotide sequence ID" value="NZ_QFFF01000002.1"/>
</dbReference>
<proteinExistence type="predicted"/>
<dbReference type="AlphaFoldDB" id="A0A2U2IZ36"/>
<dbReference type="Pfam" id="PF07452">
    <property type="entry name" value="CHRD"/>
    <property type="match status" value="1"/>
</dbReference>
<feature type="chain" id="PRO_5015557252" description="CHRD domain-containing protein" evidence="1">
    <location>
        <begin position="29"/>
        <end position="151"/>
    </location>
</feature>
<accession>A0A2U2IZ36</accession>
<reference evidence="3 4" key="1">
    <citation type="submission" date="2018-05" db="EMBL/GenBank/DDBJ databases">
        <title>Genome of Sphingosinicella humi QZX222.</title>
        <authorList>
            <person name="Qiao Z."/>
            <person name="Wang G."/>
        </authorList>
    </citation>
    <scope>NUCLEOTIDE SEQUENCE [LARGE SCALE GENOMIC DNA]</scope>
    <source>
        <strain evidence="3 4">QZX222</strain>
    </source>
</reference>
<feature type="signal peptide" evidence="1">
    <location>
        <begin position="1"/>
        <end position="28"/>
    </location>
</feature>
<gene>
    <name evidence="3" type="ORF">DF286_14630</name>
</gene>
<evidence type="ECO:0000259" key="2">
    <source>
        <dbReference type="SMART" id="SM00754"/>
    </source>
</evidence>
<sequence>MLKDRECRMLLTAFGGLFILAGAGTAGAAVAAEFRAVLSGDNELVAGDTDGWGRARINVYDDMDRLCADLEVRSVGDVTSVYIYRGAEGEEGSPVVKLDTPDDNIDSDDCDSIGDALADEIQADPASFYVGVQTAEFPKGAIRGQLAPSAD</sequence>
<dbReference type="InterPro" id="IPR010895">
    <property type="entry name" value="CHRD"/>
</dbReference>
<evidence type="ECO:0000313" key="3">
    <source>
        <dbReference type="EMBL" id="PWG01353.1"/>
    </source>
</evidence>
<dbReference type="EMBL" id="QFFF01000002">
    <property type="protein sequence ID" value="PWG01353.1"/>
    <property type="molecule type" value="Genomic_DNA"/>
</dbReference>